<gene>
    <name evidence="4" type="ORF">LRP49_00930</name>
</gene>
<feature type="domain" description="HAMP" evidence="2">
    <location>
        <begin position="204"/>
        <end position="256"/>
    </location>
</feature>
<keyword evidence="1" id="KW-0812">Transmembrane</keyword>
<dbReference type="InterPro" id="IPR007891">
    <property type="entry name" value="CHASE3"/>
</dbReference>
<keyword evidence="1" id="KW-0472">Membrane</keyword>
<dbReference type="PROSITE" id="PS50887">
    <property type="entry name" value="GGDEF"/>
    <property type="match status" value="1"/>
</dbReference>
<dbReference type="InterPro" id="IPR052163">
    <property type="entry name" value="DGC-Regulatory_Protein"/>
</dbReference>
<feature type="domain" description="GGDEF" evidence="3">
    <location>
        <begin position="292"/>
        <end position="425"/>
    </location>
</feature>
<sequence length="437" mass="49655">MSIRLKLTLLLLCLFVGAIANSAFTFRLENFGDEKLNWVVHTHDVLDHTHALLSSMTDVETGQRGYLITSNLSYLEPYHNGITESKRNLSLLQEMTADNPSQQELLALISNEMTLKFDEMAKTIEFVQNGQKEKAVALVSQDIGKQYMDNIRRYLNEFTSAEQILLEQRKGDFRENRAKITTLMAVEIVFFIGLAIFTLSFLQRNFFVPLQLLVSSTRLVENGKRLQVMDVLEKNEMGHLLSTFYRMSEKVHHREKTLEHKAHHDELTGLKNRMSIYDELDTSISLMERAGDKIAVMFLDLNLFKKINDTLGHDVGDQILIETADRLVQAVRSSDTVFRLGGDEFVIIVRQVHSTKDVEGVVLSILKAFEPPAMVDGHSIDISTSIGVAMSPDDSTNSDDLVKYADLAMYEAKKDKKAHFKIFTKDMLRRDSDINAA</sequence>
<dbReference type="SUPFAM" id="SSF55073">
    <property type="entry name" value="Nucleotide cyclase"/>
    <property type="match status" value="1"/>
</dbReference>
<dbReference type="InterPro" id="IPR000160">
    <property type="entry name" value="GGDEF_dom"/>
</dbReference>
<dbReference type="CDD" id="cd19410">
    <property type="entry name" value="HK9-like_sensor"/>
    <property type="match status" value="1"/>
</dbReference>
<dbReference type="GO" id="GO:0052621">
    <property type="term" value="F:diguanylate cyclase activity"/>
    <property type="evidence" value="ECO:0007669"/>
    <property type="project" value="UniProtKB-EC"/>
</dbReference>
<feature type="transmembrane region" description="Helical" evidence="1">
    <location>
        <begin position="183"/>
        <end position="202"/>
    </location>
</feature>
<dbReference type="RefSeq" id="WP_274139549.1">
    <property type="nucleotide sequence ID" value="NZ_JAJUBB010000001.1"/>
</dbReference>
<dbReference type="Pfam" id="PF00990">
    <property type="entry name" value="GGDEF"/>
    <property type="match status" value="1"/>
</dbReference>
<dbReference type="SMART" id="SM00267">
    <property type="entry name" value="GGDEF"/>
    <property type="match status" value="1"/>
</dbReference>
<dbReference type="PANTHER" id="PTHR46663:SF2">
    <property type="entry name" value="GGDEF DOMAIN-CONTAINING PROTEIN"/>
    <property type="match status" value="1"/>
</dbReference>
<dbReference type="PANTHER" id="PTHR46663">
    <property type="entry name" value="DIGUANYLATE CYCLASE DGCT-RELATED"/>
    <property type="match status" value="1"/>
</dbReference>
<name>A0ABT5QHC3_9GAMM</name>
<comment type="caution">
    <text evidence="4">The sequence shown here is derived from an EMBL/GenBank/DDBJ whole genome shotgun (WGS) entry which is preliminary data.</text>
</comment>
<dbReference type="Proteomes" id="UP001149821">
    <property type="component" value="Unassembled WGS sequence"/>
</dbReference>
<evidence type="ECO:0000313" key="4">
    <source>
        <dbReference type="EMBL" id="MDD1779746.1"/>
    </source>
</evidence>
<dbReference type="Gene3D" id="6.10.340.10">
    <property type="match status" value="1"/>
</dbReference>
<dbReference type="InterPro" id="IPR043128">
    <property type="entry name" value="Rev_trsase/Diguanyl_cyclase"/>
</dbReference>
<dbReference type="Gene3D" id="3.30.70.270">
    <property type="match status" value="1"/>
</dbReference>
<accession>A0ABT5QHC3</accession>
<dbReference type="EC" id="2.7.7.65" evidence="4"/>
<keyword evidence="4" id="KW-0808">Transferase</keyword>
<evidence type="ECO:0000259" key="2">
    <source>
        <dbReference type="PROSITE" id="PS50885"/>
    </source>
</evidence>
<dbReference type="CDD" id="cd01949">
    <property type="entry name" value="GGDEF"/>
    <property type="match status" value="1"/>
</dbReference>
<dbReference type="InterPro" id="IPR003660">
    <property type="entry name" value="HAMP_dom"/>
</dbReference>
<reference evidence="4" key="1">
    <citation type="submission" date="2021-12" db="EMBL/GenBank/DDBJ databases">
        <title>Enterovibrio ZSDZ35 sp. nov. and Enterovibrio ZSDZ42 sp. nov., isolated from coastal seawater in Qingdao.</title>
        <authorList>
            <person name="Zhang P."/>
        </authorList>
    </citation>
    <scope>NUCLEOTIDE SEQUENCE</scope>
    <source>
        <strain evidence="4">ZSDZ35</strain>
    </source>
</reference>
<evidence type="ECO:0000256" key="1">
    <source>
        <dbReference type="SAM" id="Phobius"/>
    </source>
</evidence>
<dbReference type="EMBL" id="JAJUBB010000001">
    <property type="protein sequence ID" value="MDD1779746.1"/>
    <property type="molecule type" value="Genomic_DNA"/>
</dbReference>
<protein>
    <submittedName>
        <fullName evidence="4">Diguanylate cyclase</fullName>
        <ecNumber evidence="4">2.7.7.65</ecNumber>
    </submittedName>
</protein>
<dbReference type="InterPro" id="IPR029787">
    <property type="entry name" value="Nucleotide_cyclase"/>
</dbReference>
<proteinExistence type="predicted"/>
<keyword evidence="4" id="KW-0548">Nucleotidyltransferase</keyword>
<evidence type="ECO:0000313" key="5">
    <source>
        <dbReference type="Proteomes" id="UP001149821"/>
    </source>
</evidence>
<dbReference type="NCBIfam" id="TIGR00254">
    <property type="entry name" value="GGDEF"/>
    <property type="match status" value="1"/>
</dbReference>
<keyword evidence="1" id="KW-1133">Transmembrane helix</keyword>
<dbReference type="PROSITE" id="PS50885">
    <property type="entry name" value="HAMP"/>
    <property type="match status" value="1"/>
</dbReference>
<keyword evidence="5" id="KW-1185">Reference proteome</keyword>
<dbReference type="Pfam" id="PF05227">
    <property type="entry name" value="CHASE3"/>
    <property type="match status" value="1"/>
</dbReference>
<evidence type="ECO:0000259" key="3">
    <source>
        <dbReference type="PROSITE" id="PS50887"/>
    </source>
</evidence>
<organism evidence="4 5">
    <name type="scientific">Enterovibrio qingdaonensis</name>
    <dbReference type="NCBI Taxonomy" id="2899818"/>
    <lineage>
        <taxon>Bacteria</taxon>
        <taxon>Pseudomonadati</taxon>
        <taxon>Pseudomonadota</taxon>
        <taxon>Gammaproteobacteria</taxon>
        <taxon>Vibrionales</taxon>
        <taxon>Vibrionaceae</taxon>
        <taxon>Enterovibrio</taxon>
    </lineage>
</organism>